<feature type="region of interest" description="Disordered" evidence="1">
    <location>
        <begin position="1"/>
        <end position="62"/>
    </location>
</feature>
<feature type="compositionally biased region" description="Polar residues" evidence="1">
    <location>
        <begin position="192"/>
        <end position="205"/>
    </location>
</feature>
<evidence type="ECO:0008006" key="5">
    <source>
        <dbReference type="Google" id="ProtNLM"/>
    </source>
</evidence>
<comment type="caution">
    <text evidence="3">The sequence shown here is derived from an EMBL/GenBank/DDBJ whole genome shotgun (WGS) entry which is preliminary data.</text>
</comment>
<reference evidence="3 4" key="1">
    <citation type="submission" date="2018-04" db="EMBL/GenBank/DDBJ databases">
        <title>Novel actinobacteria from marine sediment.</title>
        <authorList>
            <person name="Ng Z.Y."/>
            <person name="Tan G.Y.A."/>
        </authorList>
    </citation>
    <scope>NUCLEOTIDE SEQUENCE [LARGE SCALE GENOMIC DNA]</scope>
    <source>
        <strain evidence="3 4">TPS81</strain>
    </source>
</reference>
<name>A0A368T207_9ACTN</name>
<dbReference type="AlphaFoldDB" id="A0A368T207"/>
<keyword evidence="4" id="KW-1185">Reference proteome</keyword>
<keyword evidence="2" id="KW-1133">Transmembrane helix</keyword>
<gene>
    <name evidence="3" type="ORF">DEF24_19125</name>
</gene>
<keyword evidence="2" id="KW-0472">Membrane</keyword>
<feature type="transmembrane region" description="Helical" evidence="2">
    <location>
        <begin position="81"/>
        <end position="106"/>
    </location>
</feature>
<organism evidence="3 4">
    <name type="scientific">Marinitenerispora sediminis</name>
    <dbReference type="NCBI Taxonomy" id="1931232"/>
    <lineage>
        <taxon>Bacteria</taxon>
        <taxon>Bacillati</taxon>
        <taxon>Actinomycetota</taxon>
        <taxon>Actinomycetes</taxon>
        <taxon>Streptosporangiales</taxon>
        <taxon>Nocardiopsidaceae</taxon>
        <taxon>Marinitenerispora</taxon>
    </lineage>
</organism>
<feature type="compositionally biased region" description="Pro residues" evidence="1">
    <location>
        <begin position="1"/>
        <end position="17"/>
    </location>
</feature>
<evidence type="ECO:0000313" key="4">
    <source>
        <dbReference type="Proteomes" id="UP000253318"/>
    </source>
</evidence>
<dbReference type="Proteomes" id="UP000253318">
    <property type="component" value="Unassembled WGS sequence"/>
</dbReference>
<protein>
    <recommendedName>
        <fullName evidence="5">DUF3558 domain-containing protein</fullName>
    </recommendedName>
</protein>
<feature type="region of interest" description="Disordered" evidence="1">
    <location>
        <begin position="179"/>
        <end position="206"/>
    </location>
</feature>
<evidence type="ECO:0000256" key="2">
    <source>
        <dbReference type="SAM" id="Phobius"/>
    </source>
</evidence>
<dbReference type="EMBL" id="QEIN01000165">
    <property type="protein sequence ID" value="RCV54526.1"/>
    <property type="molecule type" value="Genomic_DNA"/>
</dbReference>
<dbReference type="OrthoDB" id="3430966at2"/>
<accession>A0A368T207</accession>
<evidence type="ECO:0000313" key="3">
    <source>
        <dbReference type="EMBL" id="RCV54526.1"/>
    </source>
</evidence>
<proteinExistence type="predicted"/>
<keyword evidence="2" id="KW-0812">Transmembrane</keyword>
<evidence type="ECO:0000256" key="1">
    <source>
        <dbReference type="SAM" id="MobiDB-lite"/>
    </source>
</evidence>
<sequence>MAQPPYGGPPPGPPGGPTGPSGPYGGPPPGQPTGPQGPYGPQQPGPYGPPGAYGPQPGPGVPYGENPYVGQAAPKSNRGCAVGAIVGAVVLVVLLIAGGIGAYVWISGSGGDYQATPDCTVGENSALESLLPGYEQQTNQAIDTGGQEWWDGYQCSWITSSDASGMPATASMIIMRNQNRPGTTGAEETASDLASQSEGFTTTPVQGLGDEAASWYDTEYELGCVGVRTSNIFVSTCYDAATDYSYSSSISESEAVAGAEQLARAAVAGIEATRS</sequence>